<protein>
    <submittedName>
        <fullName evidence="2">DNA-3-methyladenine glycosylase 2 family protein</fullName>
    </submittedName>
</protein>
<proteinExistence type="predicted"/>
<keyword evidence="3" id="KW-1185">Reference proteome</keyword>
<evidence type="ECO:0000313" key="2">
    <source>
        <dbReference type="EMBL" id="GFJ91868.1"/>
    </source>
</evidence>
<dbReference type="AlphaFoldDB" id="A0A6V8LA28"/>
<name>A0A6V8LA28_9ACTN</name>
<dbReference type="InterPro" id="IPR011257">
    <property type="entry name" value="DNA_glycosylase"/>
</dbReference>
<reference evidence="2 3" key="2">
    <citation type="submission" date="2020-03" db="EMBL/GenBank/DDBJ databases">
        <authorList>
            <person name="Ichikawa N."/>
            <person name="Kimura A."/>
            <person name="Kitahashi Y."/>
            <person name="Uohara A."/>
        </authorList>
    </citation>
    <scope>NUCLEOTIDE SEQUENCE [LARGE SCALE GENOMIC DNA]</scope>
    <source>
        <strain evidence="2 3">NBRC 108638</strain>
    </source>
</reference>
<dbReference type="Proteomes" id="UP000482960">
    <property type="component" value="Unassembled WGS sequence"/>
</dbReference>
<dbReference type="EMBL" id="BLPG01000001">
    <property type="protein sequence ID" value="GFJ91868.1"/>
    <property type="molecule type" value="Genomic_DNA"/>
</dbReference>
<feature type="domain" description="HhH-GPD" evidence="1">
    <location>
        <begin position="92"/>
        <end position="254"/>
    </location>
</feature>
<gene>
    <name evidence="2" type="ORF">Prum_055100</name>
</gene>
<sequence length="260" mass="28153">MRKAFRLGAEAVVAELGPDLSLGVHSGRALAREERAEIERAVSRWLSLDDDMSGFLASAERDGPMAHVVRAAHGLHQVRFASLAEGTVYFTLTQRSTQWYATARKRRIAAELGPRLTVDGVDHVAFPSLATIGALGDAELIGYAGNRQRADRLRTVVAGVAALDEEWLHTGAYDEVRKALLAVPGIGEFTAQALLLRVLGRPDDAPLGMAQFEAAARAVYGETPPGPAELRAHYGRWVGWWAYYARTASSWVAEPLPVAA</sequence>
<dbReference type="Gene3D" id="1.10.340.30">
    <property type="entry name" value="Hypothetical protein, domain 2"/>
    <property type="match status" value="1"/>
</dbReference>
<evidence type="ECO:0000259" key="1">
    <source>
        <dbReference type="SMART" id="SM00478"/>
    </source>
</evidence>
<comment type="caution">
    <text evidence="2">The sequence shown here is derived from an EMBL/GenBank/DDBJ whole genome shotgun (WGS) entry which is preliminary data.</text>
</comment>
<dbReference type="SMART" id="SM00478">
    <property type="entry name" value="ENDO3c"/>
    <property type="match status" value="1"/>
</dbReference>
<dbReference type="GO" id="GO:0006284">
    <property type="term" value="P:base-excision repair"/>
    <property type="evidence" value="ECO:0007669"/>
    <property type="project" value="InterPro"/>
</dbReference>
<accession>A0A6V8LA28</accession>
<dbReference type="InterPro" id="IPR003265">
    <property type="entry name" value="HhH-GPD_domain"/>
</dbReference>
<organism evidence="2 3">
    <name type="scientific">Phytohabitans rumicis</name>
    <dbReference type="NCBI Taxonomy" id="1076125"/>
    <lineage>
        <taxon>Bacteria</taxon>
        <taxon>Bacillati</taxon>
        <taxon>Actinomycetota</taxon>
        <taxon>Actinomycetes</taxon>
        <taxon>Micromonosporales</taxon>
        <taxon>Micromonosporaceae</taxon>
    </lineage>
</organism>
<dbReference type="GO" id="GO:0003824">
    <property type="term" value="F:catalytic activity"/>
    <property type="evidence" value="ECO:0007669"/>
    <property type="project" value="InterPro"/>
</dbReference>
<dbReference type="SUPFAM" id="SSF48150">
    <property type="entry name" value="DNA-glycosylase"/>
    <property type="match status" value="1"/>
</dbReference>
<evidence type="ECO:0000313" key="3">
    <source>
        <dbReference type="Proteomes" id="UP000482960"/>
    </source>
</evidence>
<reference evidence="2 3" key="1">
    <citation type="submission" date="2020-03" db="EMBL/GenBank/DDBJ databases">
        <title>Whole genome shotgun sequence of Phytohabitans rumicis NBRC 108638.</title>
        <authorList>
            <person name="Komaki H."/>
            <person name="Tamura T."/>
        </authorList>
    </citation>
    <scope>NUCLEOTIDE SEQUENCE [LARGE SCALE GENOMIC DNA]</scope>
    <source>
        <strain evidence="2 3">NBRC 108638</strain>
    </source>
</reference>